<dbReference type="Proteomes" id="UP000503330">
    <property type="component" value="Chromosome"/>
</dbReference>
<sequence>MKLELKGYVLMSRKNRIAILGAGRLGKGFLGAEFLNAGWNVDFYDIDKKVIDNLKNSEFTVDMHTPYQTYKKKYSGYGVYDVNDDISKPLSEANVIAIDTYPQDIYMLYPLLGKVAKDKLTQKKRLSILVFTNKTNLILSITEGIKNYLNEFENKEFDTYVEVKDAIIIRSTFAQSNSALEVQSLAVTDSIIEKLAYNDISNISGICESDDVHRLKLMKLFTLNGPHAAYAYSGFYCGLETMNEAELNPFCQDVALGVAKITKRVILNEYKLKEADLNRISISNLAKDPILDSIKRVACNPIRKLAYNDRLVYPAVLALQQGENYDFHAKAIALGLLYVDETDEEALELQAYLKNNGIRETLKRYSQLNETHDMLIRKIMYFYEGLKKRR</sequence>
<dbReference type="Gene3D" id="3.40.50.720">
    <property type="entry name" value="NAD(P)-binding Rossmann-like Domain"/>
    <property type="match status" value="1"/>
</dbReference>
<gene>
    <name evidence="2" type="ORF">G4D54_16980</name>
</gene>
<protein>
    <recommendedName>
        <fullName evidence="1">Mannitol dehydrogenase C-terminal domain-containing protein</fullName>
    </recommendedName>
</protein>
<organism evidence="2 3">
    <name type="scientific">Clostridium innocuum</name>
    <dbReference type="NCBI Taxonomy" id="1522"/>
    <lineage>
        <taxon>Bacteria</taxon>
        <taxon>Bacillati</taxon>
        <taxon>Bacillota</taxon>
        <taxon>Clostridia</taxon>
        <taxon>Eubacteriales</taxon>
        <taxon>Clostridiaceae</taxon>
        <taxon>Clostridium</taxon>
    </lineage>
</organism>
<dbReference type="PANTHER" id="PTHR30524">
    <property type="entry name" value="MANNITOL-1-PHOSPHATE 5-DEHYDROGENASE"/>
    <property type="match status" value="1"/>
</dbReference>
<dbReference type="InterPro" id="IPR013328">
    <property type="entry name" value="6PGD_dom2"/>
</dbReference>
<evidence type="ECO:0000313" key="3">
    <source>
        <dbReference type="Proteomes" id="UP000503330"/>
    </source>
</evidence>
<dbReference type="SUPFAM" id="SSF51735">
    <property type="entry name" value="NAD(P)-binding Rossmann-fold domains"/>
    <property type="match status" value="1"/>
</dbReference>
<dbReference type="InterPro" id="IPR036291">
    <property type="entry name" value="NAD(P)-bd_dom_sf"/>
</dbReference>
<dbReference type="PANTHER" id="PTHR30524:SF0">
    <property type="entry name" value="ALTRONATE OXIDOREDUCTASE-RELATED"/>
    <property type="match status" value="1"/>
</dbReference>
<feature type="domain" description="Mannitol dehydrogenase C-terminal" evidence="1">
    <location>
        <begin position="211"/>
        <end position="358"/>
    </location>
</feature>
<dbReference type="Gene3D" id="1.10.1040.10">
    <property type="entry name" value="N-(1-d-carboxylethyl)-l-norvaline Dehydrogenase, domain 2"/>
    <property type="match status" value="1"/>
</dbReference>
<proteinExistence type="predicted"/>
<dbReference type="GO" id="GO:0008926">
    <property type="term" value="F:mannitol-1-phosphate 5-dehydrogenase activity"/>
    <property type="evidence" value="ECO:0007669"/>
    <property type="project" value="TreeGrafter"/>
</dbReference>
<name>A0AAP9MGN2_CLOIN</name>
<dbReference type="AlphaFoldDB" id="A0AAP9MGN2"/>
<dbReference type="Pfam" id="PF08125">
    <property type="entry name" value="Mannitol_dh_C"/>
    <property type="match status" value="1"/>
</dbReference>
<evidence type="ECO:0000259" key="1">
    <source>
        <dbReference type="Pfam" id="PF08125"/>
    </source>
</evidence>
<dbReference type="InterPro" id="IPR013118">
    <property type="entry name" value="Mannitol_DH_C"/>
</dbReference>
<dbReference type="SUPFAM" id="SSF48179">
    <property type="entry name" value="6-phosphogluconate dehydrogenase C-terminal domain-like"/>
    <property type="match status" value="1"/>
</dbReference>
<dbReference type="GO" id="GO:0005829">
    <property type="term" value="C:cytosol"/>
    <property type="evidence" value="ECO:0007669"/>
    <property type="project" value="TreeGrafter"/>
</dbReference>
<dbReference type="EMBL" id="CP048838">
    <property type="protein sequence ID" value="QJA04013.1"/>
    <property type="molecule type" value="Genomic_DNA"/>
</dbReference>
<reference evidence="2 3" key="1">
    <citation type="submission" date="2020-02" db="EMBL/GenBank/DDBJ databases">
        <authorList>
            <person name="Kociolek L.K."/>
            <person name="Ozer E.A."/>
        </authorList>
    </citation>
    <scope>NUCLEOTIDE SEQUENCE [LARGE SCALE GENOMIC DNA]</scope>
    <source>
        <strain evidence="2 3">ATCC 14501</strain>
    </source>
</reference>
<dbReference type="InterPro" id="IPR008927">
    <property type="entry name" value="6-PGluconate_DH-like_C_sf"/>
</dbReference>
<dbReference type="GO" id="GO:0019592">
    <property type="term" value="P:mannitol catabolic process"/>
    <property type="evidence" value="ECO:0007669"/>
    <property type="project" value="TreeGrafter"/>
</dbReference>
<evidence type="ECO:0000313" key="2">
    <source>
        <dbReference type="EMBL" id="QJA04013.1"/>
    </source>
</evidence>
<dbReference type="RefSeq" id="WP_002611152.1">
    <property type="nucleotide sequence ID" value="NZ_JAHPYH010000099.1"/>
</dbReference>
<accession>A0AAP9MGN2</accession>